<evidence type="ECO:0000313" key="3">
    <source>
        <dbReference type="Proteomes" id="UP000002668"/>
    </source>
</evidence>
<reference evidence="2 3" key="1">
    <citation type="journal article" date="2011" name="Nat. Commun.">
        <title>Effector diversification within compartments of the Leptosphaeria maculans genome affected by Repeat-Induced Point mutations.</title>
        <authorList>
            <person name="Rouxel T."/>
            <person name="Grandaubert J."/>
            <person name="Hane J.K."/>
            <person name="Hoede C."/>
            <person name="van de Wouw A.P."/>
            <person name="Couloux A."/>
            <person name="Dominguez V."/>
            <person name="Anthouard V."/>
            <person name="Bally P."/>
            <person name="Bourras S."/>
            <person name="Cozijnsen A.J."/>
            <person name="Ciuffetti L.M."/>
            <person name="Degrave A."/>
            <person name="Dilmaghani A."/>
            <person name="Duret L."/>
            <person name="Fudal I."/>
            <person name="Goodwin S.B."/>
            <person name="Gout L."/>
            <person name="Glaser N."/>
            <person name="Linglin J."/>
            <person name="Kema G.H.J."/>
            <person name="Lapalu N."/>
            <person name="Lawrence C.B."/>
            <person name="May K."/>
            <person name="Meyer M."/>
            <person name="Ollivier B."/>
            <person name="Poulain J."/>
            <person name="Schoch C.L."/>
            <person name="Simon A."/>
            <person name="Spatafora J.W."/>
            <person name="Stachowiak A."/>
            <person name="Turgeon B.G."/>
            <person name="Tyler B.M."/>
            <person name="Vincent D."/>
            <person name="Weissenbach J."/>
            <person name="Amselem J."/>
            <person name="Quesneville H."/>
            <person name="Oliver R.P."/>
            <person name="Wincker P."/>
            <person name="Balesdent M.-H."/>
            <person name="Howlett B.J."/>
        </authorList>
    </citation>
    <scope>NUCLEOTIDE SEQUENCE [LARGE SCALE GENOMIC DNA]</scope>
    <source>
        <strain evidence="3">JN3 / isolate v23.1.3 / race Av1-4-5-6-7-8</strain>
    </source>
</reference>
<sequence length="663" mass="74300">MAAARIMADPHIVSLVLHHLSDMKYRDRRQHGPDQPVEFLEFRPTLVPSIRVNKLWAHEGTAILWKRYPHIPALQAMDSTRRQWYANKVERIFVSQPASEDEDLAYLEGLAWPNLKTLELDVDWQLHGRNLTSMLTASLEHLELLEKQAANSSQIASIILPALIRPCTRLRSIKLGPDAISREDPVDGCALTDLLDAAPTIQDIRINGTAFLSKDRIFAALGNRPGLRALEIDLEPNLNPLSYLCNSAGYAQPFGFVKRLQLMCYPEIALALPNYLNTVEDINLDVARIPNEPVKQEDLRIFDAILVIISQNCHQLRALRLNIGQLASDFPSTTLLPTLTGAALVKLATGCPNLRDLNLLASEPAAIDATNISSSQFEAFCRKAPRLKSLALKFHPQTAIDLEISALQSLGRHCPELDVLRLKISLQLPILRAPLPHHENVSPSNTGLFDNTTEPSYIAIKNHQRGPSLDVEYFAGHRSPDRVLFPRLTHFAFARPQTILSITSDTYTASSSSQSSLFQDPIIEEQLVRLWAHPLSAHFPHLEILEAWGDWIGEDNESLNYFLPLQEVLASTWGFLNGIEQDLWDEESEAGSEDWNNDIGSRQSLDSLRSGDDWERASLVNEYPVRSDLGDSGYLDVYDEEPEGMLTPGRTIDAEDDPFLQAR</sequence>
<dbReference type="InParanoid" id="M1ZME9"/>
<dbReference type="AlphaFoldDB" id="M1ZME9"/>
<evidence type="ECO:0000313" key="2">
    <source>
        <dbReference type="EMBL" id="CCT61103.1"/>
    </source>
</evidence>
<dbReference type="SUPFAM" id="SSF52047">
    <property type="entry name" value="RNI-like"/>
    <property type="match status" value="1"/>
</dbReference>
<protein>
    <submittedName>
        <fullName evidence="2">Uncharacterized protein</fullName>
    </submittedName>
</protein>
<dbReference type="STRING" id="985895.M1ZME9"/>
<keyword evidence="3" id="KW-1185">Reference proteome</keyword>
<dbReference type="OrthoDB" id="2305901at2759"/>
<dbReference type="VEuPathDB" id="FungiDB:Lema_P125070.1"/>
<dbReference type="Gene3D" id="3.80.10.10">
    <property type="entry name" value="Ribonuclease Inhibitor"/>
    <property type="match status" value="1"/>
</dbReference>
<accession>M1ZME9</accession>
<proteinExistence type="predicted"/>
<evidence type="ECO:0000256" key="1">
    <source>
        <dbReference type="SAM" id="MobiDB-lite"/>
    </source>
</evidence>
<gene>
    <name evidence="2" type="ORF">Lema_P125070.1</name>
</gene>
<feature type="compositionally biased region" description="Acidic residues" evidence="1">
    <location>
        <begin position="654"/>
        <end position="663"/>
    </location>
</feature>
<dbReference type="PANTHER" id="PTHR38926">
    <property type="entry name" value="F-BOX DOMAIN CONTAINING PROTEIN, EXPRESSED"/>
    <property type="match status" value="1"/>
</dbReference>
<dbReference type="EMBL" id="FP929064">
    <property type="protein sequence ID" value="CCT61103.1"/>
    <property type="molecule type" value="Genomic_DNA"/>
</dbReference>
<organism evidence="2 3">
    <name type="scientific">Leptosphaeria maculans (strain JN3 / isolate v23.1.3 / race Av1-4-5-6-7-8)</name>
    <name type="common">Blackleg fungus</name>
    <name type="synonym">Phoma lingam</name>
    <dbReference type="NCBI Taxonomy" id="985895"/>
    <lineage>
        <taxon>Eukaryota</taxon>
        <taxon>Fungi</taxon>
        <taxon>Dikarya</taxon>
        <taxon>Ascomycota</taxon>
        <taxon>Pezizomycotina</taxon>
        <taxon>Dothideomycetes</taxon>
        <taxon>Pleosporomycetidae</taxon>
        <taxon>Pleosporales</taxon>
        <taxon>Pleosporineae</taxon>
        <taxon>Leptosphaeriaceae</taxon>
        <taxon>Plenodomus</taxon>
        <taxon>Plenodomus lingam/Leptosphaeria maculans species complex</taxon>
    </lineage>
</organism>
<dbReference type="Proteomes" id="UP000002668">
    <property type="component" value="Genome"/>
</dbReference>
<feature type="region of interest" description="Disordered" evidence="1">
    <location>
        <begin position="628"/>
        <end position="663"/>
    </location>
</feature>
<dbReference type="PANTHER" id="PTHR38926:SF5">
    <property type="entry name" value="F-BOX AND LEUCINE-RICH REPEAT PROTEIN 6"/>
    <property type="match status" value="1"/>
</dbReference>
<dbReference type="InterPro" id="IPR032675">
    <property type="entry name" value="LRR_dom_sf"/>
</dbReference>
<name>M1ZME9_LEPMJ</name>